<sequence>MGTAIERVRSGEPADFYFFEGPYFVKFIPETPSSNPPRVRTVAICDRVPPPGHKEGGVIEIDRATARTWHRCSARRGPTPRRRCSRESYDLWFITRSIGTGCSPGSRSPTDGAFTGDVKVVGQGGEEVQRFADVAPTGAVGAAEARSEAGCGCRSCAGGPARAVPDGLDRGFAIGIDAAPAPRG</sequence>
<reference evidence="1 2" key="1">
    <citation type="journal article" date="2012" name="BMC Genomics">
        <title>Complete genome sequence of Saccharothrix espanaensis DSM 44229T and comparison to the other completely sequenced Pseudonocardiaceae.</title>
        <authorList>
            <person name="Strobel T."/>
            <person name="Al-Dilaimi A."/>
            <person name="Blom J."/>
            <person name="Gessner A."/>
            <person name="Kalinowski J."/>
            <person name="Luzhetska M."/>
            <person name="Puhler A."/>
            <person name="Szczepanowski R."/>
            <person name="Bechthold A."/>
            <person name="Ruckert C."/>
        </authorList>
    </citation>
    <scope>NUCLEOTIDE SEQUENCE [LARGE SCALE GENOMIC DNA]</scope>
    <source>
        <strain evidence="2">ATCC 51144 / DSM 44229 / JCM 9112 / NBRC 15066 / NRRL 15764</strain>
    </source>
</reference>
<evidence type="ECO:0000313" key="2">
    <source>
        <dbReference type="Proteomes" id="UP000006281"/>
    </source>
</evidence>
<protein>
    <submittedName>
        <fullName evidence="1">Uncharacterized protein</fullName>
    </submittedName>
</protein>
<evidence type="ECO:0000313" key="1">
    <source>
        <dbReference type="EMBL" id="CCH29503.1"/>
    </source>
</evidence>
<dbReference type="AlphaFoldDB" id="K0JZ18"/>
<dbReference type="Proteomes" id="UP000006281">
    <property type="component" value="Chromosome"/>
</dbReference>
<name>K0JZ18_SACES</name>
<accession>K0JZ18</accession>
<keyword evidence="2" id="KW-1185">Reference proteome</keyword>
<dbReference type="STRING" id="1179773.BN6_21810"/>
<dbReference type="HOGENOM" id="CLU_1467203_0_0_11"/>
<proteinExistence type="predicted"/>
<dbReference type="EMBL" id="HE804045">
    <property type="protein sequence ID" value="CCH29503.1"/>
    <property type="molecule type" value="Genomic_DNA"/>
</dbReference>
<organism evidence="1 2">
    <name type="scientific">Saccharothrix espanaensis (strain ATCC 51144 / DSM 44229 / JCM 9112 / NBRC 15066 / NRRL 15764)</name>
    <dbReference type="NCBI Taxonomy" id="1179773"/>
    <lineage>
        <taxon>Bacteria</taxon>
        <taxon>Bacillati</taxon>
        <taxon>Actinomycetota</taxon>
        <taxon>Actinomycetes</taxon>
        <taxon>Pseudonocardiales</taxon>
        <taxon>Pseudonocardiaceae</taxon>
        <taxon>Saccharothrix</taxon>
    </lineage>
</organism>
<dbReference type="KEGG" id="sesp:BN6_21810"/>
<gene>
    <name evidence="1" type="ordered locus">BN6_21810</name>
</gene>